<feature type="compositionally biased region" description="Basic and acidic residues" evidence="1">
    <location>
        <begin position="240"/>
        <end position="249"/>
    </location>
</feature>
<feature type="compositionally biased region" description="Basic residues" evidence="1">
    <location>
        <begin position="219"/>
        <end position="233"/>
    </location>
</feature>
<gene>
    <name evidence="2" type="ORF">POCTA_138.1.T0200099</name>
</gene>
<evidence type="ECO:0000313" key="2">
    <source>
        <dbReference type="EMBL" id="CAD8147587.1"/>
    </source>
</evidence>
<keyword evidence="3" id="KW-1185">Reference proteome</keyword>
<comment type="caution">
    <text evidence="2">The sequence shown here is derived from an EMBL/GenBank/DDBJ whole genome shotgun (WGS) entry which is preliminary data.</text>
</comment>
<evidence type="ECO:0000256" key="1">
    <source>
        <dbReference type="SAM" id="MobiDB-lite"/>
    </source>
</evidence>
<protein>
    <submittedName>
        <fullName evidence="2">Uncharacterized protein</fullName>
    </submittedName>
</protein>
<dbReference type="EMBL" id="CAJJDP010000020">
    <property type="protein sequence ID" value="CAD8147587.1"/>
    <property type="molecule type" value="Genomic_DNA"/>
</dbReference>
<dbReference type="Proteomes" id="UP000683925">
    <property type="component" value="Unassembled WGS sequence"/>
</dbReference>
<accession>A0A8S1T7H5</accession>
<organism evidence="2 3">
    <name type="scientific">Paramecium octaurelia</name>
    <dbReference type="NCBI Taxonomy" id="43137"/>
    <lineage>
        <taxon>Eukaryota</taxon>
        <taxon>Sar</taxon>
        <taxon>Alveolata</taxon>
        <taxon>Ciliophora</taxon>
        <taxon>Intramacronucleata</taxon>
        <taxon>Oligohymenophorea</taxon>
        <taxon>Peniculida</taxon>
        <taxon>Parameciidae</taxon>
        <taxon>Paramecium</taxon>
    </lineage>
</organism>
<evidence type="ECO:0000313" key="3">
    <source>
        <dbReference type="Proteomes" id="UP000683925"/>
    </source>
</evidence>
<dbReference type="OMA" id="RERKSIC"/>
<reference evidence="2" key="1">
    <citation type="submission" date="2021-01" db="EMBL/GenBank/DDBJ databases">
        <authorList>
            <consortium name="Genoscope - CEA"/>
            <person name="William W."/>
        </authorList>
    </citation>
    <scope>NUCLEOTIDE SEQUENCE</scope>
</reference>
<feature type="region of interest" description="Disordered" evidence="1">
    <location>
        <begin position="169"/>
        <end position="249"/>
    </location>
</feature>
<sequence>MIQDQYLLMLKQNSISPQLIEAYLQQKQQLINNVISYFANIITYGPIALFNAEKICSSKQSQQFVSTIRKNYETMFGLNDQQDSQSFIDKSQEQFKQYFSQQILDQHYLSFLNDLKECSYVKQLSRSQWLDQLQEIIEISTIQEINQTQIINEQFESDTLARERKSICYDGDEERTPQQSEEDEQNKNKYQKNKKEKELQNGEGGEEGYDASNSDHKTKISKLPRRIIQRRKQANNQEFDTDREYKQKE</sequence>
<proteinExistence type="predicted"/>
<name>A0A8S1T7H5_PAROT</name>
<dbReference type="AlphaFoldDB" id="A0A8S1T7H5"/>
<dbReference type="OrthoDB" id="306608at2759"/>